<protein>
    <recommendedName>
        <fullName evidence="7">Lipase</fullName>
    </recommendedName>
</protein>
<dbReference type="AlphaFoldDB" id="A0A6P7H2Z9"/>
<dbReference type="PANTHER" id="PTHR11005">
    <property type="entry name" value="LYSOSOMAL ACID LIPASE-RELATED"/>
    <property type="match status" value="1"/>
</dbReference>
<evidence type="ECO:0000256" key="1">
    <source>
        <dbReference type="ARBA" id="ARBA00010701"/>
    </source>
</evidence>
<organism evidence="13">
    <name type="scientific">Diabrotica virgifera virgifera</name>
    <name type="common">western corn rootworm</name>
    <dbReference type="NCBI Taxonomy" id="50390"/>
    <lineage>
        <taxon>Eukaryota</taxon>
        <taxon>Metazoa</taxon>
        <taxon>Ecdysozoa</taxon>
        <taxon>Arthropoda</taxon>
        <taxon>Hexapoda</taxon>
        <taxon>Insecta</taxon>
        <taxon>Pterygota</taxon>
        <taxon>Neoptera</taxon>
        <taxon>Endopterygota</taxon>
        <taxon>Coleoptera</taxon>
        <taxon>Polyphaga</taxon>
        <taxon>Cucujiformia</taxon>
        <taxon>Chrysomeloidea</taxon>
        <taxon>Chrysomelidae</taxon>
        <taxon>Galerucinae</taxon>
        <taxon>Diabroticina</taxon>
        <taxon>Diabroticites</taxon>
        <taxon>Diabrotica</taxon>
    </lineage>
</organism>
<accession>A0A6P7H2Z9</accession>
<feature type="active site" description="Nucleophile" evidence="8">
    <location>
        <position position="193"/>
    </location>
</feature>
<evidence type="ECO:0000256" key="6">
    <source>
        <dbReference type="ARBA" id="ARBA00023180"/>
    </source>
</evidence>
<keyword evidence="4 7" id="KW-0442">Lipid degradation</keyword>
<evidence type="ECO:0000256" key="3">
    <source>
        <dbReference type="ARBA" id="ARBA00022801"/>
    </source>
</evidence>
<dbReference type="Proteomes" id="UP001652700">
    <property type="component" value="Unplaced"/>
</dbReference>
<evidence type="ECO:0000256" key="2">
    <source>
        <dbReference type="ARBA" id="ARBA00022729"/>
    </source>
</evidence>
<evidence type="ECO:0000259" key="10">
    <source>
        <dbReference type="Pfam" id="PF04083"/>
    </source>
</evidence>
<dbReference type="EnsemblMetazoa" id="XM_050659908.1">
    <property type="protein sequence ID" value="XP_050515865.1"/>
    <property type="gene ID" value="LOC126890735"/>
</dbReference>
<dbReference type="Gene3D" id="3.40.50.1820">
    <property type="entry name" value="alpha/beta hydrolase"/>
    <property type="match status" value="1"/>
</dbReference>
<dbReference type="GO" id="GO:0016788">
    <property type="term" value="F:hydrolase activity, acting on ester bonds"/>
    <property type="evidence" value="ECO:0007669"/>
    <property type="project" value="InterPro"/>
</dbReference>
<keyword evidence="12" id="KW-1185">Reference proteome</keyword>
<dbReference type="RefSeq" id="XP_028152897.1">
    <property type="nucleotide sequence ID" value="XM_028297096.1"/>
</dbReference>
<evidence type="ECO:0000313" key="13">
    <source>
        <dbReference type="RefSeq" id="XP_028152897.1"/>
    </source>
</evidence>
<dbReference type="FunFam" id="3.40.50.1820:FF:000021">
    <property type="entry name" value="Lipase"/>
    <property type="match status" value="1"/>
</dbReference>
<dbReference type="FunCoup" id="A0A6P7H2Z9">
    <property type="interactions" value="112"/>
</dbReference>
<proteinExistence type="inferred from homology"/>
<dbReference type="Pfam" id="PF04083">
    <property type="entry name" value="Abhydro_lipase"/>
    <property type="match status" value="1"/>
</dbReference>
<keyword evidence="5" id="KW-0443">Lipid metabolism</keyword>
<reference evidence="11" key="2">
    <citation type="submission" date="2025-05" db="UniProtKB">
        <authorList>
            <consortium name="EnsemblMetazoa"/>
        </authorList>
    </citation>
    <scope>IDENTIFICATION</scope>
</reference>
<keyword evidence="6" id="KW-0325">Glycoprotein</keyword>
<gene>
    <name evidence="13" type="primary">LOC114346336</name>
</gene>
<dbReference type="SUPFAM" id="SSF53474">
    <property type="entry name" value="alpha/beta-Hydrolases"/>
    <property type="match status" value="1"/>
</dbReference>
<evidence type="ECO:0000256" key="5">
    <source>
        <dbReference type="ARBA" id="ARBA00023098"/>
    </source>
</evidence>
<dbReference type="InterPro" id="IPR029058">
    <property type="entry name" value="AB_hydrolase_fold"/>
</dbReference>
<name>A0A6P7H2Z9_DIAVI</name>
<evidence type="ECO:0000313" key="11">
    <source>
        <dbReference type="EnsemblMetazoa" id="XP_050515865.1"/>
    </source>
</evidence>
<dbReference type="InterPro" id="IPR025483">
    <property type="entry name" value="Lipase_euk"/>
</dbReference>
<evidence type="ECO:0000256" key="7">
    <source>
        <dbReference type="PIRNR" id="PIRNR000862"/>
    </source>
</evidence>
<feature type="chain" id="PRO_5027922333" description="Lipase" evidence="9">
    <location>
        <begin position="20"/>
        <end position="424"/>
    </location>
</feature>
<evidence type="ECO:0000256" key="8">
    <source>
        <dbReference type="PIRSR" id="PIRSR000862-1"/>
    </source>
</evidence>
<reference evidence="13" key="1">
    <citation type="submission" date="2025-04" db="UniProtKB">
        <authorList>
            <consortium name="RefSeq"/>
        </authorList>
    </citation>
    <scope>IDENTIFICATION</scope>
    <source>
        <tissue evidence="13">Whole insect</tissue>
    </source>
</reference>
<dbReference type="GO" id="GO:0016042">
    <property type="term" value="P:lipid catabolic process"/>
    <property type="evidence" value="ECO:0007669"/>
    <property type="project" value="UniProtKB-KW"/>
</dbReference>
<dbReference type="InParanoid" id="A0A6P7H2Z9"/>
<feature type="active site" description="Charge relay system" evidence="8">
    <location>
        <position position="367"/>
    </location>
</feature>
<evidence type="ECO:0000256" key="9">
    <source>
        <dbReference type="SAM" id="SignalP"/>
    </source>
</evidence>
<dbReference type="OrthoDB" id="9974421at2759"/>
<dbReference type="InterPro" id="IPR006693">
    <property type="entry name" value="AB_hydrolase_lipase"/>
</dbReference>
<keyword evidence="3 7" id="KW-0378">Hydrolase</keyword>
<comment type="similarity">
    <text evidence="1 7">Belongs to the AB hydrolase superfamily. Lipase family.</text>
</comment>
<feature type="signal peptide" evidence="9">
    <location>
        <begin position="1"/>
        <end position="19"/>
    </location>
</feature>
<sequence>MKYKVIFLLCVWCVYSTSGINILDSAKNLIHGGSDFVKDSMNNVFSFDSPPKRTPIPEFIKEAGYESESHYVTTPDGYILNMHRIPHGNTNKTKKNIPVYLQHGLLCSSADWVILGPNKSLSFLLADEGYDVWLGNVRGNTYSRNHTTLNPDKDADAFWDFSWNEIGIYDIPTMIDYILKTTGKSQVFHVGHSQGTTSFYVMTSEKPEYNRKVKAHISLAPVAFMQHLVSPLVRALAYGNLPFGNQQTFIGKNEFFPSTAFLVLLNDAICGVGVGAVYCKISIFALAGFSPNEMDAKDTAVIYAHYPAGAATRQILHYTQEVVSGHFRKYDFGKIKNKKLYNGSEVPPDYNLFNVKAPVHLIYSSNDWLAHETDVENLYQHLKSVREKFWVPIPTWNHMDYLFGKDAPKLIYEKIMSILNKYED</sequence>
<feature type="domain" description="Partial AB-hydrolase lipase" evidence="10">
    <location>
        <begin position="56"/>
        <end position="114"/>
    </location>
</feature>
<evidence type="ECO:0000313" key="12">
    <source>
        <dbReference type="Proteomes" id="UP001652700"/>
    </source>
</evidence>
<feature type="active site" description="Charge relay system" evidence="8">
    <location>
        <position position="398"/>
    </location>
</feature>
<keyword evidence="2 9" id="KW-0732">Signal</keyword>
<dbReference type="PIRSF" id="PIRSF000862">
    <property type="entry name" value="Steryl_ester_lip"/>
    <property type="match status" value="1"/>
</dbReference>
<evidence type="ECO:0000256" key="4">
    <source>
        <dbReference type="ARBA" id="ARBA00022963"/>
    </source>
</evidence>